<name>A0A914REL7_PAREQ</name>
<dbReference type="InterPro" id="IPR045076">
    <property type="entry name" value="MutS"/>
</dbReference>
<dbReference type="InterPro" id="IPR036187">
    <property type="entry name" value="DNA_mismatch_repair_MutS_sf"/>
</dbReference>
<dbReference type="WBParaSite" id="PEQ_0000012801-mRNA-1">
    <property type="protein sequence ID" value="PEQ_0000012801-mRNA-1"/>
    <property type="gene ID" value="PEQ_0000012801"/>
</dbReference>
<keyword evidence="1" id="KW-1185">Reference proteome</keyword>
<dbReference type="Proteomes" id="UP000887564">
    <property type="component" value="Unplaced"/>
</dbReference>
<sequence length="80" mass="8757">MVLYTFAAGYAPALQQLSECLAVIDVLVAFATLATLSPFPYSRPQLVDKESRVLVLKSCRHPVLEALPEAPPFIPNDVLM</sequence>
<dbReference type="AlphaFoldDB" id="A0A914REL7"/>
<evidence type="ECO:0000313" key="1">
    <source>
        <dbReference type="Proteomes" id="UP000887564"/>
    </source>
</evidence>
<dbReference type="PANTHER" id="PTHR11361:SF34">
    <property type="entry name" value="DNA MISMATCH REPAIR PROTEIN MSH1, MITOCHONDRIAL"/>
    <property type="match status" value="1"/>
</dbReference>
<dbReference type="GO" id="GO:0140664">
    <property type="term" value="F:ATP-dependent DNA damage sensor activity"/>
    <property type="evidence" value="ECO:0007669"/>
    <property type="project" value="InterPro"/>
</dbReference>
<dbReference type="GO" id="GO:0006298">
    <property type="term" value="P:mismatch repair"/>
    <property type="evidence" value="ECO:0007669"/>
    <property type="project" value="InterPro"/>
</dbReference>
<dbReference type="GO" id="GO:0030983">
    <property type="term" value="F:mismatched DNA binding"/>
    <property type="evidence" value="ECO:0007669"/>
    <property type="project" value="InterPro"/>
</dbReference>
<reference evidence="2" key="1">
    <citation type="submission" date="2022-11" db="UniProtKB">
        <authorList>
            <consortium name="WormBaseParasite"/>
        </authorList>
    </citation>
    <scope>IDENTIFICATION</scope>
</reference>
<dbReference type="GO" id="GO:0005524">
    <property type="term" value="F:ATP binding"/>
    <property type="evidence" value="ECO:0007669"/>
    <property type="project" value="InterPro"/>
</dbReference>
<accession>A0A914REL7</accession>
<organism evidence="1 2">
    <name type="scientific">Parascaris equorum</name>
    <name type="common">Equine roundworm</name>
    <dbReference type="NCBI Taxonomy" id="6256"/>
    <lineage>
        <taxon>Eukaryota</taxon>
        <taxon>Metazoa</taxon>
        <taxon>Ecdysozoa</taxon>
        <taxon>Nematoda</taxon>
        <taxon>Chromadorea</taxon>
        <taxon>Rhabditida</taxon>
        <taxon>Spirurina</taxon>
        <taxon>Ascaridomorpha</taxon>
        <taxon>Ascaridoidea</taxon>
        <taxon>Ascarididae</taxon>
        <taxon>Parascaris</taxon>
    </lineage>
</organism>
<evidence type="ECO:0000313" key="2">
    <source>
        <dbReference type="WBParaSite" id="PEQ_0000012801-mRNA-1"/>
    </source>
</evidence>
<dbReference type="GO" id="GO:0005634">
    <property type="term" value="C:nucleus"/>
    <property type="evidence" value="ECO:0007669"/>
    <property type="project" value="TreeGrafter"/>
</dbReference>
<dbReference type="PANTHER" id="PTHR11361">
    <property type="entry name" value="DNA MISMATCH REPAIR PROTEIN MUTS FAMILY MEMBER"/>
    <property type="match status" value="1"/>
</dbReference>
<protein>
    <submittedName>
        <fullName evidence="2">Uncharacterized protein</fullName>
    </submittedName>
</protein>
<dbReference type="SUPFAM" id="SSF48334">
    <property type="entry name" value="DNA repair protein MutS, domain III"/>
    <property type="match status" value="1"/>
</dbReference>
<proteinExistence type="predicted"/>